<keyword evidence="2" id="KW-1185">Reference proteome</keyword>
<dbReference type="Proteomes" id="UP000790347">
    <property type="component" value="Unassembled WGS sequence"/>
</dbReference>
<proteinExistence type="predicted"/>
<comment type="caution">
    <text evidence="1">The sequence shown here is derived from an EMBL/GenBank/DDBJ whole genome shotgun (WGS) entry which is preliminary data.</text>
</comment>
<dbReference type="EMBL" id="ASGP02000001">
    <property type="protein sequence ID" value="KAH9526691.1"/>
    <property type="molecule type" value="Genomic_DNA"/>
</dbReference>
<evidence type="ECO:0000313" key="1">
    <source>
        <dbReference type="EMBL" id="KAH9526691.1"/>
    </source>
</evidence>
<evidence type="ECO:0000313" key="2">
    <source>
        <dbReference type="Proteomes" id="UP000790347"/>
    </source>
</evidence>
<protein>
    <submittedName>
        <fullName evidence="1">Uncharacterized protein</fullName>
    </submittedName>
</protein>
<organism evidence="1 2">
    <name type="scientific">Dermatophagoides farinae</name>
    <name type="common">American house dust mite</name>
    <dbReference type="NCBI Taxonomy" id="6954"/>
    <lineage>
        <taxon>Eukaryota</taxon>
        <taxon>Metazoa</taxon>
        <taxon>Ecdysozoa</taxon>
        <taxon>Arthropoda</taxon>
        <taxon>Chelicerata</taxon>
        <taxon>Arachnida</taxon>
        <taxon>Acari</taxon>
        <taxon>Acariformes</taxon>
        <taxon>Sarcoptiformes</taxon>
        <taxon>Astigmata</taxon>
        <taxon>Psoroptidia</taxon>
        <taxon>Analgoidea</taxon>
        <taxon>Pyroglyphidae</taxon>
        <taxon>Dermatophagoidinae</taxon>
        <taxon>Dermatophagoides</taxon>
    </lineage>
</organism>
<name>A0A922L806_DERFA</name>
<gene>
    <name evidence="1" type="ORF">DERF_000756</name>
</gene>
<reference evidence="1" key="1">
    <citation type="submission" date="2013-05" db="EMBL/GenBank/DDBJ databases">
        <authorList>
            <person name="Yim A.K.Y."/>
            <person name="Chan T.F."/>
            <person name="Ji K.M."/>
            <person name="Liu X.Y."/>
            <person name="Zhou J.W."/>
            <person name="Li R.Q."/>
            <person name="Yang K.Y."/>
            <person name="Li J."/>
            <person name="Li M."/>
            <person name="Law P.T.W."/>
            <person name="Wu Y.L."/>
            <person name="Cai Z.L."/>
            <person name="Qin H."/>
            <person name="Bao Y."/>
            <person name="Leung R.K.K."/>
            <person name="Ng P.K.S."/>
            <person name="Zou J."/>
            <person name="Zhong X.J."/>
            <person name="Ran P.X."/>
            <person name="Zhong N.S."/>
            <person name="Liu Z.G."/>
            <person name="Tsui S.K.W."/>
        </authorList>
    </citation>
    <scope>NUCLEOTIDE SEQUENCE</scope>
    <source>
        <strain evidence="1">Derf</strain>
        <tissue evidence="1">Whole organism</tissue>
    </source>
</reference>
<accession>A0A922L806</accession>
<dbReference type="AlphaFoldDB" id="A0A922L806"/>
<reference evidence="1" key="2">
    <citation type="journal article" date="2022" name="Res Sq">
        <title>Comparative Genomics Reveals Insights into the Divergent Evolution of Astigmatic Mites and Household Pest Adaptations.</title>
        <authorList>
            <person name="Xiong Q."/>
            <person name="Wan A.T.-Y."/>
            <person name="Liu X.-Y."/>
            <person name="Fung C.S.-H."/>
            <person name="Xiao X."/>
            <person name="Malainual N."/>
            <person name="Hou J."/>
            <person name="Wang L."/>
            <person name="Wang M."/>
            <person name="Yang K."/>
            <person name="Cui Y."/>
            <person name="Leung E."/>
            <person name="Nong W."/>
            <person name="Shin S.-K."/>
            <person name="Au S."/>
            <person name="Jeong K.Y."/>
            <person name="Chew F.T."/>
            <person name="Hui J."/>
            <person name="Leung T.F."/>
            <person name="Tungtrongchitr A."/>
            <person name="Zhong N."/>
            <person name="Liu Z."/>
            <person name="Tsui S."/>
        </authorList>
    </citation>
    <scope>NUCLEOTIDE SEQUENCE</scope>
    <source>
        <strain evidence="1">Derf</strain>
        <tissue evidence="1">Whole organism</tissue>
    </source>
</reference>
<sequence length="76" mass="8736">MIITIRKETEKNRMPSSSCIRLIDNEIFFHPLNNKMNELRTVDNISESVRKKGLKMKKNHCGNCCVESSRPSLSLA</sequence>